<evidence type="ECO:0000256" key="2">
    <source>
        <dbReference type="ARBA" id="ARBA00022525"/>
    </source>
</evidence>
<evidence type="ECO:0000256" key="4">
    <source>
        <dbReference type="PIRSR" id="PIRSR602157-1"/>
    </source>
</evidence>
<feature type="binding site" evidence="4">
    <location>
        <position position="425"/>
    </location>
    <ligand>
        <name>cyanocob(III)alamin</name>
        <dbReference type="ChEBI" id="CHEBI:17439"/>
    </ligand>
</feature>
<dbReference type="GO" id="GO:0005615">
    <property type="term" value="C:extracellular space"/>
    <property type="evidence" value="ECO:0007669"/>
    <property type="project" value="TreeGrafter"/>
</dbReference>
<proteinExistence type="predicted"/>
<feature type="disulfide bond" evidence="5">
    <location>
        <begin position="197"/>
        <end position="234"/>
    </location>
</feature>
<organism evidence="8 9">
    <name type="scientific">Mytilus galloprovincialis</name>
    <name type="common">Mediterranean mussel</name>
    <dbReference type="NCBI Taxonomy" id="29158"/>
    <lineage>
        <taxon>Eukaryota</taxon>
        <taxon>Metazoa</taxon>
        <taxon>Spiralia</taxon>
        <taxon>Lophotrochozoa</taxon>
        <taxon>Mollusca</taxon>
        <taxon>Bivalvia</taxon>
        <taxon>Autobranchia</taxon>
        <taxon>Pteriomorphia</taxon>
        <taxon>Mytilida</taxon>
        <taxon>Mytiloidea</taxon>
        <taxon>Mytilidae</taxon>
        <taxon>Mytilinae</taxon>
        <taxon>Mytilus</taxon>
    </lineage>
</organism>
<dbReference type="AlphaFoldDB" id="A0A8B6DXW2"/>
<feature type="transmembrane region" description="Helical" evidence="6">
    <location>
        <begin position="26"/>
        <end position="47"/>
    </location>
</feature>
<evidence type="ECO:0000256" key="3">
    <source>
        <dbReference type="ARBA" id="ARBA00022729"/>
    </source>
</evidence>
<evidence type="ECO:0000256" key="1">
    <source>
        <dbReference type="ARBA" id="ARBA00004613"/>
    </source>
</evidence>
<dbReference type="Gene3D" id="1.50.10.20">
    <property type="match status" value="1"/>
</dbReference>
<keyword evidence="6" id="KW-0812">Transmembrane</keyword>
<dbReference type="InterPro" id="IPR002157">
    <property type="entry name" value="Cbl-bd_prot"/>
</dbReference>
<sequence>MARRFLALHVNTCAYKVAREENYIKIAMLLGIIILVAGVLGDVHSAIRDRRQVDSCSERPTYGERRRCAVKDGVNQLLQKRDEDWSWGELVQAEAIIALHLAKYRVFKKTKAFLYISVKQMNIDLLSALSKDNSLTSKVWGRGKLAYYALGMKATCQDPKDFYGHDLIDKLKNHLIVSSSYLESNKFAYSLILIALCKAGESFDTHNLDAISTTPGYYTFGVDEASLVYMAYHCVGNPTYKNAEDSAFNFILQAKNENGTFGNEYSTALAVQAIFASGNRTLRRQTKTGIEYMINSIERSKVPFTSLLLSVLPAIARKSLLDIGLWQCPSTEQGTTTPSTPTFLIGITVFNNITANNYDHTWSAPLQQGQTLFDALVNLNNTDQTFSFNSKTTTWGQYITSINLMTASTDNRQYWQILGTDGNPLQYGASQTFPSQRDRYTFKFTIW</sequence>
<dbReference type="InterPro" id="IPR051588">
    <property type="entry name" value="Cobalamin_Transport"/>
</dbReference>
<feature type="domain" description="Transcobalamin-like C-terminal" evidence="7">
    <location>
        <begin position="369"/>
        <end position="445"/>
    </location>
</feature>
<dbReference type="GO" id="GO:0015889">
    <property type="term" value="P:cobalamin transport"/>
    <property type="evidence" value="ECO:0007669"/>
    <property type="project" value="InterPro"/>
</dbReference>
<accession>A0A8B6DXW2</accession>
<dbReference type="SUPFAM" id="SSF48239">
    <property type="entry name" value="Terpenoid cyclases/Protein prenyltransferases"/>
    <property type="match status" value="1"/>
</dbReference>
<feature type="binding site" evidence="4">
    <location>
        <begin position="398"/>
        <end position="399"/>
    </location>
    <ligand>
        <name>cyanocob(III)alamin</name>
        <dbReference type="ChEBI" id="CHEBI:17439"/>
    </ligand>
</feature>
<keyword evidence="6" id="KW-1133">Transmembrane helix</keyword>
<evidence type="ECO:0000256" key="6">
    <source>
        <dbReference type="SAM" id="Phobius"/>
    </source>
</evidence>
<evidence type="ECO:0000313" key="9">
    <source>
        <dbReference type="Proteomes" id="UP000596742"/>
    </source>
</evidence>
<evidence type="ECO:0000259" key="7">
    <source>
        <dbReference type="Pfam" id="PF14478"/>
    </source>
</evidence>
<name>A0A8B6DXW2_MYTGA</name>
<dbReference type="Pfam" id="PF01122">
    <property type="entry name" value="Cobalamin_bind"/>
    <property type="match status" value="1"/>
</dbReference>
<protein>
    <submittedName>
        <fullName evidence="8">Gastric intrinsic factor</fullName>
    </submittedName>
</protein>
<dbReference type="Gene3D" id="2.170.130.30">
    <property type="match status" value="1"/>
</dbReference>
<feature type="binding site" evidence="4">
    <location>
        <position position="223"/>
    </location>
    <ligand>
        <name>cyanocob(III)alamin</name>
        <dbReference type="ChEBI" id="CHEBI:17439"/>
    </ligand>
</feature>
<feature type="binding site" evidence="4">
    <location>
        <position position="263"/>
    </location>
    <ligand>
        <name>cyanocob(III)alamin</name>
        <dbReference type="ChEBI" id="CHEBI:17439"/>
    </ligand>
</feature>
<comment type="subcellular location">
    <subcellularLocation>
        <location evidence="1">Secreted</location>
    </subcellularLocation>
</comment>
<keyword evidence="4" id="KW-0170">Cobalt</keyword>
<dbReference type="GO" id="GO:0031419">
    <property type="term" value="F:cobalamin binding"/>
    <property type="evidence" value="ECO:0007669"/>
    <property type="project" value="InterPro"/>
</dbReference>
<keyword evidence="3" id="KW-0732">Signal</keyword>
<comment type="caution">
    <text evidence="8">The sequence shown here is derived from an EMBL/GenBank/DDBJ whole genome shotgun (WGS) entry which is preliminary data.</text>
</comment>
<evidence type="ECO:0000313" key="8">
    <source>
        <dbReference type="EMBL" id="VDI25948.1"/>
    </source>
</evidence>
<reference evidence="8" key="1">
    <citation type="submission" date="2018-11" db="EMBL/GenBank/DDBJ databases">
        <authorList>
            <person name="Alioto T."/>
            <person name="Alioto T."/>
        </authorList>
    </citation>
    <scope>NUCLEOTIDE SEQUENCE</scope>
</reference>
<keyword evidence="5" id="KW-1015">Disulfide bond</keyword>
<dbReference type="EMBL" id="UYJE01004211">
    <property type="protein sequence ID" value="VDI25948.1"/>
    <property type="molecule type" value="Genomic_DNA"/>
</dbReference>
<dbReference type="OrthoDB" id="6062445at2759"/>
<keyword evidence="9" id="KW-1185">Reference proteome</keyword>
<keyword evidence="2" id="KW-0964">Secreted</keyword>
<dbReference type="Proteomes" id="UP000596742">
    <property type="component" value="Unassembled WGS sequence"/>
</dbReference>
<feature type="binding site" evidence="4">
    <location>
        <position position="447"/>
    </location>
    <ligand>
        <name>cyanocob(III)alamin</name>
        <dbReference type="ChEBI" id="CHEBI:17439"/>
    </ligand>
</feature>
<keyword evidence="6" id="KW-0472">Membrane</keyword>
<dbReference type="InterPro" id="IPR027954">
    <property type="entry name" value="Transcobalamin-like_C"/>
</dbReference>
<evidence type="ECO:0000256" key="5">
    <source>
        <dbReference type="PIRSR" id="PIRSR602157-2"/>
    </source>
</evidence>
<dbReference type="PANTHER" id="PTHR10559">
    <property type="entry name" value="TRANSCOBALAMIN-1/GASTRIC INTRINSIC FACTOR"/>
    <property type="match status" value="1"/>
</dbReference>
<gene>
    <name evidence="8" type="ORF">MGAL_10B052273</name>
</gene>
<dbReference type="Pfam" id="PF14478">
    <property type="entry name" value="DUF4430"/>
    <property type="match status" value="1"/>
</dbReference>
<dbReference type="InterPro" id="IPR008930">
    <property type="entry name" value="Terpenoid_cyclase/PrenylTrfase"/>
</dbReference>
<dbReference type="PANTHER" id="PTHR10559:SF18">
    <property type="entry name" value="TRANSCOBALAMIN II"/>
    <property type="match status" value="1"/>
</dbReference>